<keyword evidence="5" id="KW-0411">Iron-sulfur</keyword>
<dbReference type="InterPro" id="IPR015931">
    <property type="entry name" value="Acnase/IPM_dHydase_lsu_aba_1/3"/>
</dbReference>
<dbReference type="GO" id="GO:0046872">
    <property type="term" value="F:metal ion binding"/>
    <property type="evidence" value="ECO:0007669"/>
    <property type="project" value="UniProtKB-KW"/>
</dbReference>
<accession>S0AR85</accession>
<dbReference type="InterPro" id="IPR001030">
    <property type="entry name" value="Acoase/IPM_deHydtase_lsu_aba"/>
</dbReference>
<evidence type="ECO:0000256" key="5">
    <source>
        <dbReference type="ARBA" id="ARBA00023014"/>
    </source>
</evidence>
<dbReference type="InterPro" id="IPR000573">
    <property type="entry name" value="AconitaseA/IPMdHydase_ssu_swvl"/>
</dbReference>
<evidence type="ECO:0000313" key="10">
    <source>
        <dbReference type="Proteomes" id="UP000014660"/>
    </source>
</evidence>
<dbReference type="FunFam" id="3.20.19.10:FF:000001">
    <property type="entry name" value="Aconitate hydratase"/>
    <property type="match status" value="1"/>
</dbReference>
<dbReference type="HOGENOM" id="CLU_013476_2_1_2"/>
<organism evidence="9 10">
    <name type="scientific">Ferroplasma acidarmanus Fer1</name>
    <dbReference type="NCBI Taxonomy" id="333146"/>
    <lineage>
        <taxon>Archaea</taxon>
        <taxon>Methanobacteriati</taxon>
        <taxon>Thermoplasmatota</taxon>
        <taxon>Thermoplasmata</taxon>
        <taxon>Thermoplasmatales</taxon>
        <taxon>Ferroplasmaceae</taxon>
        <taxon>Ferroplasma</taxon>
    </lineage>
</organism>
<evidence type="ECO:0000256" key="3">
    <source>
        <dbReference type="ARBA" id="ARBA00022723"/>
    </source>
</evidence>
<evidence type="ECO:0000256" key="6">
    <source>
        <dbReference type="ARBA" id="ARBA00023239"/>
    </source>
</evidence>
<dbReference type="InterPro" id="IPR036008">
    <property type="entry name" value="Aconitase_4Fe-4S_dom"/>
</dbReference>
<keyword evidence="10" id="KW-1185">Reference proteome</keyword>
<feature type="domain" description="Aconitase A/isopropylmalate dehydratase small subunit swivel" evidence="8">
    <location>
        <begin position="658"/>
        <end position="773"/>
    </location>
</feature>
<dbReference type="PROSITE" id="PS01244">
    <property type="entry name" value="ACONITASE_2"/>
    <property type="match status" value="1"/>
</dbReference>
<keyword evidence="6" id="KW-0456">Lyase</keyword>
<dbReference type="InterPro" id="IPR015928">
    <property type="entry name" value="Aconitase/3IPM_dehydase_swvl"/>
</dbReference>
<dbReference type="PRINTS" id="PR00415">
    <property type="entry name" value="ACONITASE"/>
</dbReference>
<dbReference type="InterPro" id="IPR018136">
    <property type="entry name" value="Aconitase_4Fe-4S_BS"/>
</dbReference>
<dbReference type="PANTHER" id="PTHR11670">
    <property type="entry name" value="ACONITASE/IRON-RESPONSIVE ELEMENT FAMILY MEMBER"/>
    <property type="match status" value="1"/>
</dbReference>
<proteinExistence type="inferred from homology"/>
<evidence type="ECO:0000259" key="7">
    <source>
        <dbReference type="Pfam" id="PF00330"/>
    </source>
</evidence>
<keyword evidence="4" id="KW-0408">Iron</keyword>
<dbReference type="SUPFAM" id="SSF53732">
    <property type="entry name" value="Aconitase iron-sulfur domain"/>
    <property type="match status" value="1"/>
</dbReference>
<dbReference type="EMBL" id="CP004145">
    <property type="protein sequence ID" value="AGO61708.1"/>
    <property type="molecule type" value="Genomic_DNA"/>
</dbReference>
<evidence type="ECO:0000256" key="2">
    <source>
        <dbReference type="ARBA" id="ARBA00007185"/>
    </source>
</evidence>
<dbReference type="GO" id="GO:0016829">
    <property type="term" value="F:lyase activity"/>
    <property type="evidence" value="ECO:0007669"/>
    <property type="project" value="UniProtKB-KW"/>
</dbReference>
<reference evidence="9 10" key="1">
    <citation type="journal article" date="2007" name="Proc. Natl. Acad. Sci. U.S.A.">
        <title>Genome dynamics in a natural archaeal population.</title>
        <authorList>
            <person name="Allen E.E."/>
            <person name="Tyson G.W."/>
            <person name="Whitaker R.J."/>
            <person name="Detter J.C."/>
            <person name="Richardson P.M."/>
            <person name="Banfield J.F."/>
        </authorList>
    </citation>
    <scope>NUCLEOTIDE SEQUENCE [LARGE SCALE GENOMIC DNA]</scope>
    <source>
        <strain evidence="10">fer1</strain>
    </source>
</reference>
<dbReference type="Pfam" id="PF00330">
    <property type="entry name" value="Aconitase"/>
    <property type="match status" value="1"/>
</dbReference>
<dbReference type="AlphaFoldDB" id="S0AR85"/>
<dbReference type="NCBIfam" id="NF009520">
    <property type="entry name" value="PRK12881.1"/>
    <property type="match status" value="1"/>
</dbReference>
<sequence>MEIQYKNMNINGRNLKYFPLAQLAGKYDIENLPYSLKILLENVLRNYDGVDIDERSIENIANMKSGSEMAFKPSRVVFQDYTGVPILVDLAAMREYYKENKLNADDVNPATKSDLVIDHSIIVDSFRGEEPIILNMKDEFERNVERYDFLKWSQQSFKNVRIVPPGHGIVHQINLEYLSSVAVIEKDEIFPESLIGADSHTTMIGGIGVLGWGVGGLEAEASMLNEPYFMNVPDVVGVNIKGTMPTGVTPTDVVLYITKTLRSKNVVGKFVEFYGNISELTAQDRATISNMAPEYGATIGYFPVDSETLKYLKGTNRSTESVEKYFKEQGLFYNGPKKYTETVEIDLSKIKSAVAGPKNPDELINIEDLKGKIEDLLKEGNDGKLVKNGAVVLSAITSCTNTSDPFVLLGAGLIAKKAIEHNLTVANTIKVSLAPGSKVVTEYLEKAGLMKYLNRLGFELVGYGCTTCIGNAGPLIPEVQDDMLKNNVKTFAVLSGNRNFEGRINPYIAGAFLASPMLVVAFAIAGKMNIDLINEPIGNDNGKPVYLKDLWPTNDEIKEYFHLAMDPEVYKKEYGDVFKGDNNWESMKSSKGLLFDFKEDSSYIKMPPWMYMEPVTDIKNGRILAVFGDKITTDHISPAGPIAKDSVAGKYLASMGITEMNTFGARRGNHEVMLRGGFSNTKIRNLMVSHAGGSTIYYPDGQEMSIYDAAMKYMKNKTPLVIFAGKQYGSGSSRDWAAKVTALLGVKAVVAESFERIHRSNLVDMGIVPVQVDKLPDLKGDEVVNIDGINNISIGKELNISINGKTLKGKALINTNAELNYVKTGNILKYIALSAKK</sequence>
<dbReference type="InterPro" id="IPR006249">
    <property type="entry name" value="Aconitase/IRP2"/>
</dbReference>
<name>S0AR85_FERAC</name>
<dbReference type="PROSITE" id="PS00450">
    <property type="entry name" value="ACONITASE_1"/>
    <property type="match status" value="1"/>
</dbReference>
<dbReference type="NCBIfam" id="TIGR01341">
    <property type="entry name" value="aconitase_1"/>
    <property type="match status" value="1"/>
</dbReference>
<dbReference type="Gene3D" id="6.10.190.10">
    <property type="match status" value="1"/>
</dbReference>
<evidence type="ECO:0000313" key="9">
    <source>
        <dbReference type="EMBL" id="AGO61708.1"/>
    </source>
</evidence>
<comment type="similarity">
    <text evidence="2">Belongs to the aconitase/IPM isomerase family.</text>
</comment>
<dbReference type="KEGG" id="fac:FACI_IFERC01G1728"/>
<dbReference type="PATRIC" id="fig|333146.12.peg.1755"/>
<comment type="cofactor">
    <cofactor evidence="1">
        <name>[4Fe-4S] cluster</name>
        <dbReference type="ChEBI" id="CHEBI:49883"/>
    </cofactor>
</comment>
<dbReference type="NCBIfam" id="NF006757">
    <property type="entry name" value="PRK09277.1"/>
    <property type="match status" value="1"/>
</dbReference>
<dbReference type="RefSeq" id="WP_019841766.1">
    <property type="nucleotide sequence ID" value="NC_021592.1"/>
</dbReference>
<evidence type="ECO:0000256" key="4">
    <source>
        <dbReference type="ARBA" id="ARBA00023004"/>
    </source>
</evidence>
<protein>
    <recommendedName>
        <fullName evidence="11">Aconitate hydratase</fullName>
    </recommendedName>
</protein>
<dbReference type="Gene3D" id="3.30.499.10">
    <property type="entry name" value="Aconitase, domain 3"/>
    <property type="match status" value="2"/>
</dbReference>
<dbReference type="Pfam" id="PF00694">
    <property type="entry name" value="Aconitase_C"/>
    <property type="match status" value="1"/>
</dbReference>
<evidence type="ECO:0000256" key="1">
    <source>
        <dbReference type="ARBA" id="ARBA00001966"/>
    </source>
</evidence>
<gene>
    <name evidence="9" type="ORF">FACI_IFERC00001G1728</name>
</gene>
<dbReference type="SUPFAM" id="SSF52016">
    <property type="entry name" value="LeuD/IlvD-like"/>
    <property type="match status" value="1"/>
</dbReference>
<evidence type="ECO:0008006" key="11">
    <source>
        <dbReference type="Google" id="ProtNLM"/>
    </source>
</evidence>
<dbReference type="GO" id="GO:0051536">
    <property type="term" value="F:iron-sulfur cluster binding"/>
    <property type="evidence" value="ECO:0007669"/>
    <property type="project" value="UniProtKB-KW"/>
</dbReference>
<dbReference type="Gene3D" id="3.20.19.10">
    <property type="entry name" value="Aconitase, domain 4"/>
    <property type="match status" value="1"/>
</dbReference>
<keyword evidence="3" id="KW-0479">Metal-binding</keyword>
<dbReference type="GeneID" id="16025917"/>
<dbReference type="Proteomes" id="UP000014660">
    <property type="component" value="Chromosome"/>
</dbReference>
<evidence type="ECO:0000259" key="8">
    <source>
        <dbReference type="Pfam" id="PF00694"/>
    </source>
</evidence>
<feature type="domain" description="Aconitase/3-isopropylmalate dehydratase large subunit alpha/beta/alpha" evidence="7">
    <location>
        <begin position="64"/>
        <end position="526"/>
    </location>
</feature>